<feature type="region of interest" description="Disordered" evidence="1">
    <location>
        <begin position="1"/>
        <end position="36"/>
    </location>
</feature>
<evidence type="ECO:0000313" key="3">
    <source>
        <dbReference type="Proteomes" id="UP000770661"/>
    </source>
</evidence>
<reference evidence="2" key="1">
    <citation type="submission" date="2020-07" db="EMBL/GenBank/DDBJ databases">
        <title>The High-quality genome of the commercially important snow crab, Chionoecetes opilio.</title>
        <authorList>
            <person name="Jeong J.-H."/>
            <person name="Ryu S."/>
        </authorList>
    </citation>
    <scope>NUCLEOTIDE SEQUENCE</scope>
    <source>
        <strain evidence="2">MADBK_172401_WGS</strain>
        <tissue evidence="2">Digestive gland</tissue>
    </source>
</reference>
<comment type="caution">
    <text evidence="2">The sequence shown here is derived from an EMBL/GenBank/DDBJ whole genome shotgun (WGS) entry which is preliminary data.</text>
</comment>
<accession>A0A8J4YMP7</accession>
<evidence type="ECO:0000313" key="2">
    <source>
        <dbReference type="EMBL" id="KAG0723455.1"/>
    </source>
</evidence>
<sequence length="136" mass="14861">MGVGLRERERGHGRSGDSGFPADKSPNLEPLTPGLRTRILNPAVGRWDRAGTVLETTAPRQYLVGPWTAVGAPTIGKPGRHRAALFHVRSGARRRDNSDAWSHPPTQPRKALNATDRPPRHLLDYVLGNATLQATH</sequence>
<dbReference type="Proteomes" id="UP000770661">
    <property type="component" value="Unassembled WGS sequence"/>
</dbReference>
<protein>
    <submittedName>
        <fullName evidence="2">Uncharacterized protein</fullName>
    </submittedName>
</protein>
<name>A0A8J4YMP7_CHIOP</name>
<organism evidence="2 3">
    <name type="scientific">Chionoecetes opilio</name>
    <name type="common">Atlantic snow crab</name>
    <name type="synonym">Cancer opilio</name>
    <dbReference type="NCBI Taxonomy" id="41210"/>
    <lineage>
        <taxon>Eukaryota</taxon>
        <taxon>Metazoa</taxon>
        <taxon>Ecdysozoa</taxon>
        <taxon>Arthropoda</taxon>
        <taxon>Crustacea</taxon>
        <taxon>Multicrustacea</taxon>
        <taxon>Malacostraca</taxon>
        <taxon>Eumalacostraca</taxon>
        <taxon>Eucarida</taxon>
        <taxon>Decapoda</taxon>
        <taxon>Pleocyemata</taxon>
        <taxon>Brachyura</taxon>
        <taxon>Eubrachyura</taxon>
        <taxon>Majoidea</taxon>
        <taxon>Majidae</taxon>
        <taxon>Chionoecetes</taxon>
    </lineage>
</organism>
<dbReference type="EMBL" id="JACEEZ010008238">
    <property type="protein sequence ID" value="KAG0723455.1"/>
    <property type="molecule type" value="Genomic_DNA"/>
</dbReference>
<gene>
    <name evidence="2" type="ORF">GWK47_042695</name>
</gene>
<dbReference type="AlphaFoldDB" id="A0A8J4YMP7"/>
<feature type="region of interest" description="Disordered" evidence="1">
    <location>
        <begin position="90"/>
        <end position="118"/>
    </location>
</feature>
<dbReference type="OrthoDB" id="6375759at2759"/>
<feature type="compositionally biased region" description="Basic and acidic residues" evidence="1">
    <location>
        <begin position="1"/>
        <end position="15"/>
    </location>
</feature>
<evidence type="ECO:0000256" key="1">
    <source>
        <dbReference type="SAM" id="MobiDB-lite"/>
    </source>
</evidence>
<proteinExistence type="predicted"/>
<keyword evidence="3" id="KW-1185">Reference proteome</keyword>